<reference evidence="1 2" key="1">
    <citation type="submission" date="2014-03" db="EMBL/GenBank/DDBJ databases">
        <title>Genomics of Bifidobacteria.</title>
        <authorList>
            <person name="Ventura M."/>
            <person name="Milani C."/>
            <person name="Lugli G.A."/>
        </authorList>
    </citation>
    <scope>NUCLEOTIDE SEQUENCE [LARGE SCALE GENOMIC DNA]</scope>
    <source>
        <strain evidence="1 2">DSM 23967</strain>
    </source>
</reference>
<accession>A0A087DE35</accession>
<dbReference type="PANTHER" id="PTHR40045">
    <property type="entry name" value="YCGG FAMILY PROTEIN"/>
    <property type="match status" value="1"/>
</dbReference>
<organism evidence="1 2">
    <name type="scientific">Bifidobacterium saguini DSM 23967</name>
    <dbReference type="NCBI Taxonomy" id="1437607"/>
    <lineage>
        <taxon>Bacteria</taxon>
        <taxon>Bacillati</taxon>
        <taxon>Actinomycetota</taxon>
        <taxon>Actinomycetes</taxon>
        <taxon>Bifidobacteriales</taxon>
        <taxon>Bifidobacteriaceae</taxon>
        <taxon>Bifidobacterium</taxon>
    </lineage>
</organism>
<dbReference type="AlphaFoldDB" id="A0A087DE35"/>
<dbReference type="STRING" id="1437607.BISA_1607"/>
<dbReference type="Pfam" id="PF08892">
    <property type="entry name" value="YqcI_YcgG"/>
    <property type="match status" value="1"/>
</dbReference>
<protein>
    <recommendedName>
        <fullName evidence="3">YqcI/YcgG family protein</fullName>
    </recommendedName>
</protein>
<evidence type="ECO:0000313" key="1">
    <source>
        <dbReference type="EMBL" id="KFI93785.1"/>
    </source>
</evidence>
<dbReference type="EMBL" id="JGZN01000004">
    <property type="protein sequence ID" value="KFI93785.1"/>
    <property type="molecule type" value="Genomic_DNA"/>
</dbReference>
<proteinExistence type="predicted"/>
<name>A0A087DE35_9BIFI</name>
<sequence length="237" mass="26590">MNTDSSDKSALFDIHTAPAKAMKYLREFDEAVQSKGFPCIFAPLAFRHNDLLFGLADISAGYQQIVLLFNAAVQSIMKNSNQTIVLWIEGAGTNNLEEDKNLASAILKELLTADQTPWPASAPTNPNDPNWDFWYGGVDFFINFSTPHHVKRRSRNLGSAFTLVIQSRSTFDHIGKNPMQIRHRIRERIAQYDAISISPALGEHGNAPELPQFFLGDDNIEASMLLTEQDILSRIKR</sequence>
<dbReference type="PANTHER" id="PTHR40045:SF1">
    <property type="entry name" value="YQCI_YCGG FAMILY PROTEIN"/>
    <property type="match status" value="1"/>
</dbReference>
<dbReference type="InterPro" id="IPR014988">
    <property type="entry name" value="Uncharacterised_YqcI/YcgG"/>
</dbReference>
<evidence type="ECO:0008006" key="3">
    <source>
        <dbReference type="Google" id="ProtNLM"/>
    </source>
</evidence>
<comment type="caution">
    <text evidence="1">The sequence shown here is derived from an EMBL/GenBank/DDBJ whole genome shotgun (WGS) entry which is preliminary data.</text>
</comment>
<dbReference type="Proteomes" id="UP000029066">
    <property type="component" value="Unassembled WGS sequence"/>
</dbReference>
<evidence type="ECO:0000313" key="2">
    <source>
        <dbReference type="Proteomes" id="UP000029066"/>
    </source>
</evidence>
<gene>
    <name evidence="1" type="ORF">BISA_1607</name>
</gene>
<dbReference type="RefSeq" id="WP_033889823.1">
    <property type="nucleotide sequence ID" value="NZ_JDUT01000001.1"/>
</dbReference>
<dbReference type="OrthoDB" id="283514at2"/>